<keyword evidence="1 4" id="KW-0378">Hydrolase</keyword>
<protein>
    <recommendedName>
        <fullName evidence="2">protein-glutamate methylesterase</fullName>
        <ecNumber evidence="2">3.1.1.61</ecNumber>
    </recommendedName>
</protein>
<sequence length="189" mass="21313">MQDLAEHIIIIGGSAGALEIIDEVLASLPRQFSSSIVIVIHRSNKYKTYLEENLKEKYDLPIFSVYDKDPILKGRVYFAPPGYHLIVETNRTFMLDIDDPVLFSRPAIDLTFSSAAEVFRECCTAFLLSGANQDGSEGTRQLLNNNSKVFIQDPKEAKVSTMPESAIKKHKNLQLLGDREIVEYFSKLQ</sequence>
<dbReference type="GO" id="GO:0008984">
    <property type="term" value="F:protein-glutamate methylesterase activity"/>
    <property type="evidence" value="ECO:0007669"/>
    <property type="project" value="UniProtKB-EC"/>
</dbReference>
<dbReference type="PROSITE" id="PS50122">
    <property type="entry name" value="CHEB"/>
    <property type="match status" value="1"/>
</dbReference>
<reference evidence="6" key="2">
    <citation type="submission" date="2021-04" db="EMBL/GenBank/DDBJ databases">
        <authorList>
            <person name="Gilroy R."/>
        </authorList>
    </citation>
    <scope>NUCLEOTIDE SEQUENCE</scope>
    <source>
        <strain evidence="6">1719</strain>
    </source>
</reference>
<comment type="catalytic activity">
    <reaction evidence="3">
        <text>[protein]-L-glutamate 5-O-methyl ester + H2O = L-glutamyl-[protein] + methanol + H(+)</text>
        <dbReference type="Rhea" id="RHEA:23236"/>
        <dbReference type="Rhea" id="RHEA-COMP:10208"/>
        <dbReference type="Rhea" id="RHEA-COMP:10311"/>
        <dbReference type="ChEBI" id="CHEBI:15377"/>
        <dbReference type="ChEBI" id="CHEBI:15378"/>
        <dbReference type="ChEBI" id="CHEBI:17790"/>
        <dbReference type="ChEBI" id="CHEBI:29973"/>
        <dbReference type="ChEBI" id="CHEBI:82795"/>
        <dbReference type="EC" id="3.1.1.61"/>
    </reaction>
</comment>
<feature type="active site" evidence="4">
    <location>
        <position position="14"/>
    </location>
</feature>
<gene>
    <name evidence="6" type="ORF">H9853_05905</name>
</gene>
<dbReference type="EMBL" id="DXEZ01000163">
    <property type="protein sequence ID" value="HIX54541.1"/>
    <property type="molecule type" value="Genomic_DNA"/>
</dbReference>
<name>A0A9D1W8N9_9SPHI</name>
<dbReference type="PANTHER" id="PTHR42872">
    <property type="entry name" value="PROTEIN-GLUTAMATE METHYLESTERASE/PROTEIN-GLUTAMINE GLUTAMINASE"/>
    <property type="match status" value="1"/>
</dbReference>
<organism evidence="6 7">
    <name type="scientific">Candidatus Sphingobacterium stercoripullorum</name>
    <dbReference type="NCBI Taxonomy" id="2838759"/>
    <lineage>
        <taxon>Bacteria</taxon>
        <taxon>Pseudomonadati</taxon>
        <taxon>Bacteroidota</taxon>
        <taxon>Sphingobacteriia</taxon>
        <taxon>Sphingobacteriales</taxon>
        <taxon>Sphingobacteriaceae</taxon>
        <taxon>Sphingobacterium</taxon>
    </lineage>
</organism>
<evidence type="ECO:0000313" key="7">
    <source>
        <dbReference type="Proteomes" id="UP000824156"/>
    </source>
</evidence>
<feature type="domain" description="CheB-type methylesterase" evidence="5">
    <location>
        <begin position="2"/>
        <end position="168"/>
    </location>
</feature>
<dbReference type="CDD" id="cd16433">
    <property type="entry name" value="CheB"/>
    <property type="match status" value="1"/>
</dbReference>
<dbReference type="EC" id="3.1.1.61" evidence="2"/>
<evidence type="ECO:0000256" key="3">
    <source>
        <dbReference type="ARBA" id="ARBA00048267"/>
    </source>
</evidence>
<accession>A0A9D1W8N9</accession>
<evidence type="ECO:0000256" key="1">
    <source>
        <dbReference type="ARBA" id="ARBA00022801"/>
    </source>
</evidence>
<dbReference type="AlphaFoldDB" id="A0A9D1W8N9"/>
<evidence type="ECO:0000256" key="4">
    <source>
        <dbReference type="PROSITE-ProRule" id="PRU00050"/>
    </source>
</evidence>
<dbReference type="GO" id="GO:0005737">
    <property type="term" value="C:cytoplasm"/>
    <property type="evidence" value="ECO:0007669"/>
    <property type="project" value="InterPro"/>
</dbReference>
<reference evidence="6" key="1">
    <citation type="journal article" date="2021" name="PeerJ">
        <title>Extensive microbial diversity within the chicken gut microbiome revealed by metagenomics and culture.</title>
        <authorList>
            <person name="Gilroy R."/>
            <person name="Ravi A."/>
            <person name="Getino M."/>
            <person name="Pursley I."/>
            <person name="Horton D.L."/>
            <person name="Alikhan N.F."/>
            <person name="Baker D."/>
            <person name="Gharbi K."/>
            <person name="Hall N."/>
            <person name="Watson M."/>
            <person name="Adriaenssens E.M."/>
            <person name="Foster-Nyarko E."/>
            <person name="Jarju S."/>
            <person name="Secka A."/>
            <person name="Antonio M."/>
            <person name="Oren A."/>
            <person name="Chaudhuri R.R."/>
            <person name="La Ragione R."/>
            <person name="Hildebrand F."/>
            <person name="Pallen M.J."/>
        </authorList>
    </citation>
    <scope>NUCLEOTIDE SEQUENCE</scope>
    <source>
        <strain evidence="6">1719</strain>
    </source>
</reference>
<feature type="active site" evidence="4">
    <location>
        <position position="41"/>
    </location>
</feature>
<dbReference type="Proteomes" id="UP000824156">
    <property type="component" value="Unassembled WGS sequence"/>
</dbReference>
<evidence type="ECO:0000256" key="2">
    <source>
        <dbReference type="ARBA" id="ARBA00039140"/>
    </source>
</evidence>
<dbReference type="InterPro" id="IPR000673">
    <property type="entry name" value="Sig_transdc_resp-reg_Me-estase"/>
</dbReference>
<evidence type="ECO:0000259" key="5">
    <source>
        <dbReference type="PROSITE" id="PS50122"/>
    </source>
</evidence>
<evidence type="ECO:0000313" key="6">
    <source>
        <dbReference type="EMBL" id="HIX54541.1"/>
    </source>
</evidence>
<dbReference type="Gene3D" id="3.40.50.180">
    <property type="entry name" value="Methylesterase CheB, C-terminal domain"/>
    <property type="match status" value="1"/>
</dbReference>
<keyword evidence="4" id="KW-0145">Chemotaxis</keyword>
<feature type="active site" evidence="4">
    <location>
        <position position="134"/>
    </location>
</feature>
<dbReference type="PANTHER" id="PTHR42872:SF6">
    <property type="entry name" value="PROTEIN-GLUTAMATE METHYLESTERASE_PROTEIN-GLUTAMINE GLUTAMINASE"/>
    <property type="match status" value="1"/>
</dbReference>
<dbReference type="GO" id="GO:0000156">
    <property type="term" value="F:phosphorelay response regulator activity"/>
    <property type="evidence" value="ECO:0007669"/>
    <property type="project" value="InterPro"/>
</dbReference>
<dbReference type="Pfam" id="PF01339">
    <property type="entry name" value="CheB_methylest"/>
    <property type="match status" value="1"/>
</dbReference>
<proteinExistence type="predicted"/>
<dbReference type="InterPro" id="IPR035909">
    <property type="entry name" value="CheB_C"/>
</dbReference>
<dbReference type="GO" id="GO:0006935">
    <property type="term" value="P:chemotaxis"/>
    <property type="evidence" value="ECO:0007669"/>
    <property type="project" value="UniProtKB-UniRule"/>
</dbReference>
<comment type="caution">
    <text evidence="6">The sequence shown here is derived from an EMBL/GenBank/DDBJ whole genome shotgun (WGS) entry which is preliminary data.</text>
</comment>
<dbReference type="SUPFAM" id="SSF52738">
    <property type="entry name" value="Methylesterase CheB, C-terminal domain"/>
    <property type="match status" value="1"/>
</dbReference>